<dbReference type="Proteomes" id="UP000261080">
    <property type="component" value="Unassembled WGS sequence"/>
</dbReference>
<comment type="catalytic activity">
    <reaction evidence="5">
        <text>a 2'-deoxyribonucleoside 5'-diphosphate + [thioredoxin]-disulfide + H2O = a ribonucleoside 5'-diphosphate + [thioredoxin]-dithiol</text>
        <dbReference type="Rhea" id="RHEA:23252"/>
        <dbReference type="Rhea" id="RHEA-COMP:10698"/>
        <dbReference type="Rhea" id="RHEA-COMP:10700"/>
        <dbReference type="ChEBI" id="CHEBI:15377"/>
        <dbReference type="ChEBI" id="CHEBI:29950"/>
        <dbReference type="ChEBI" id="CHEBI:50058"/>
        <dbReference type="ChEBI" id="CHEBI:57930"/>
        <dbReference type="ChEBI" id="CHEBI:73316"/>
        <dbReference type="EC" id="1.17.4.1"/>
    </reaction>
</comment>
<dbReference type="NCBIfam" id="TIGR03905">
    <property type="entry name" value="TIGR03905_4_Cys"/>
    <property type="match status" value="1"/>
</dbReference>
<evidence type="ECO:0000313" key="7">
    <source>
        <dbReference type="EMBL" id="RGE85413.1"/>
    </source>
</evidence>
<evidence type="ECO:0000259" key="6">
    <source>
        <dbReference type="Pfam" id="PF12637"/>
    </source>
</evidence>
<keyword evidence="3" id="KW-0237">DNA synthesis</keyword>
<dbReference type="GeneID" id="97194409"/>
<dbReference type="AlphaFoldDB" id="A0A3E3K039"/>
<comment type="similarity">
    <text evidence="1">Belongs to the ribonucleoside diphosphate reductase class-2 family.</text>
</comment>
<proteinExistence type="inferred from homology"/>
<evidence type="ECO:0000256" key="5">
    <source>
        <dbReference type="ARBA" id="ARBA00047754"/>
    </source>
</evidence>
<dbReference type="GO" id="GO:0000166">
    <property type="term" value="F:nucleotide binding"/>
    <property type="evidence" value="ECO:0007669"/>
    <property type="project" value="UniProtKB-KW"/>
</dbReference>
<evidence type="ECO:0000256" key="1">
    <source>
        <dbReference type="ARBA" id="ARBA00007405"/>
    </source>
</evidence>
<evidence type="ECO:0000256" key="3">
    <source>
        <dbReference type="ARBA" id="ARBA00022634"/>
    </source>
</evidence>
<comment type="caution">
    <text evidence="7">The sequence shown here is derived from an EMBL/GenBank/DDBJ whole genome shotgun (WGS) entry which is preliminary data.</text>
</comment>
<organism evidence="7 8">
    <name type="scientific">Sellimonas intestinalis</name>
    <dbReference type="NCBI Taxonomy" id="1653434"/>
    <lineage>
        <taxon>Bacteria</taxon>
        <taxon>Bacillati</taxon>
        <taxon>Bacillota</taxon>
        <taxon>Clostridia</taxon>
        <taxon>Lachnospirales</taxon>
        <taxon>Lachnospiraceae</taxon>
        <taxon>Sellimonas</taxon>
    </lineage>
</organism>
<dbReference type="InterPro" id="IPR024434">
    <property type="entry name" value="TSCPD_dom"/>
</dbReference>
<name>A0A3E3K039_9FIRM</name>
<evidence type="ECO:0000256" key="4">
    <source>
        <dbReference type="ARBA" id="ARBA00022741"/>
    </source>
</evidence>
<dbReference type="GO" id="GO:0071897">
    <property type="term" value="P:DNA biosynthetic process"/>
    <property type="evidence" value="ECO:0007669"/>
    <property type="project" value="UniProtKB-KW"/>
</dbReference>
<evidence type="ECO:0000313" key="8">
    <source>
        <dbReference type="Proteomes" id="UP000261080"/>
    </source>
</evidence>
<gene>
    <name evidence="7" type="ORF">DW016_12925</name>
</gene>
<dbReference type="RefSeq" id="WP_024734003.1">
    <property type="nucleotide sequence ID" value="NZ_BAABYU010000001.1"/>
</dbReference>
<feature type="domain" description="TSCPD" evidence="6">
    <location>
        <begin position="2"/>
        <end position="77"/>
    </location>
</feature>
<dbReference type="EMBL" id="QVLX01000008">
    <property type="protein sequence ID" value="RGE85413.1"/>
    <property type="molecule type" value="Genomic_DNA"/>
</dbReference>
<accession>A0A3E3K039</accession>
<dbReference type="Pfam" id="PF12637">
    <property type="entry name" value="TSCPD"/>
    <property type="match status" value="1"/>
</dbReference>
<evidence type="ECO:0000256" key="2">
    <source>
        <dbReference type="ARBA" id="ARBA00012274"/>
    </source>
</evidence>
<dbReference type="OrthoDB" id="9801525at2"/>
<reference evidence="7 8" key="1">
    <citation type="submission" date="2018-08" db="EMBL/GenBank/DDBJ databases">
        <title>A genome reference for cultivated species of the human gut microbiota.</title>
        <authorList>
            <person name="Zou Y."/>
            <person name="Xue W."/>
            <person name="Luo G."/>
        </authorList>
    </citation>
    <scope>NUCLEOTIDE SEQUENCE [LARGE SCALE GENOMIC DNA]</scope>
    <source>
        <strain evidence="7 8">AF37-2AT</strain>
    </source>
</reference>
<dbReference type="GO" id="GO:0004748">
    <property type="term" value="F:ribonucleoside-diphosphate reductase activity, thioredoxin disulfide as acceptor"/>
    <property type="evidence" value="ECO:0007669"/>
    <property type="project" value="UniProtKB-EC"/>
</dbReference>
<dbReference type="EC" id="1.17.4.1" evidence="2"/>
<keyword evidence="8" id="KW-1185">Reference proteome</keyword>
<dbReference type="InterPro" id="IPR023806">
    <property type="entry name" value="CHP03905"/>
</dbReference>
<protein>
    <recommendedName>
        <fullName evidence="2">ribonucleoside-diphosphate reductase</fullName>
        <ecNumber evidence="2">1.17.4.1</ecNumber>
    </recommendedName>
</protein>
<sequence length="81" mass="8825">MKYRPTGVCSKEIQFDLDDQNRIHNVRFLGGCNGNLQGIASLVEGMEVEDAIHRLSGIKCGAKATSCPDQFAKALQASQNE</sequence>
<keyword evidence="4" id="KW-0547">Nucleotide-binding</keyword>